<dbReference type="PROSITE" id="PS51186">
    <property type="entry name" value="GNAT"/>
    <property type="match status" value="1"/>
</dbReference>
<gene>
    <name evidence="2" type="ORF">Y10_25560</name>
</gene>
<dbReference type="InterPro" id="IPR016181">
    <property type="entry name" value="Acyl_CoA_acyltransferase"/>
</dbReference>
<protein>
    <submittedName>
        <fullName evidence="2">N-acetyltransferase</fullName>
    </submittedName>
</protein>
<dbReference type="PANTHER" id="PTHR43792">
    <property type="entry name" value="GNAT FAMILY, PUTATIVE (AFU_ORTHOLOGUE AFUA_3G00765)-RELATED-RELATED"/>
    <property type="match status" value="1"/>
</dbReference>
<dbReference type="EMBL" id="BRVO01000003">
    <property type="protein sequence ID" value="GLB50188.1"/>
    <property type="molecule type" value="Genomic_DNA"/>
</dbReference>
<feature type="domain" description="N-acetyltransferase" evidence="1">
    <location>
        <begin position="14"/>
        <end position="162"/>
    </location>
</feature>
<comment type="caution">
    <text evidence="2">The sequence shown here is derived from an EMBL/GenBank/DDBJ whole genome shotgun (WGS) entry which is preliminary data.</text>
</comment>
<dbReference type="Proteomes" id="UP001143543">
    <property type="component" value="Unassembled WGS sequence"/>
</dbReference>
<dbReference type="SUPFAM" id="SSF55729">
    <property type="entry name" value="Acyl-CoA N-acyltransferases (Nat)"/>
    <property type="match status" value="1"/>
</dbReference>
<organism evidence="2 3">
    <name type="scientific">Neptunitalea lumnitzerae</name>
    <dbReference type="NCBI Taxonomy" id="2965509"/>
    <lineage>
        <taxon>Bacteria</taxon>
        <taxon>Pseudomonadati</taxon>
        <taxon>Bacteroidota</taxon>
        <taxon>Flavobacteriia</taxon>
        <taxon>Flavobacteriales</taxon>
        <taxon>Flavobacteriaceae</taxon>
        <taxon>Neptunitalea</taxon>
    </lineage>
</organism>
<dbReference type="InterPro" id="IPR051531">
    <property type="entry name" value="N-acetyltransferase"/>
</dbReference>
<sequence>MFTLKKIERKDVLYVFSGLSNPDIIKYYGISFDTLEATQEQMIWYDDLLINDTGIWWKIVSKDNCFVGACGFNDMTKEKAEIGFWILPDFWKQGYAFAAVSLIVAFAFETLRLNQLEAFVDSRNRACLQLLSKLGFKHIKTYKNYEDTDGSLIDLELHVKVA</sequence>
<accession>A0ABQ5ML94</accession>
<reference evidence="2" key="1">
    <citation type="submission" date="2022-07" db="EMBL/GenBank/DDBJ databases">
        <title>Taxonomy of Novel Oxalotrophic and Methylotrophic Bacteria.</title>
        <authorList>
            <person name="Sahin N."/>
            <person name="Tani A."/>
        </authorList>
    </citation>
    <scope>NUCLEOTIDE SEQUENCE</scope>
    <source>
        <strain evidence="2">Y10</strain>
    </source>
</reference>
<evidence type="ECO:0000259" key="1">
    <source>
        <dbReference type="PROSITE" id="PS51186"/>
    </source>
</evidence>
<proteinExistence type="predicted"/>
<dbReference type="Pfam" id="PF13302">
    <property type="entry name" value="Acetyltransf_3"/>
    <property type="match status" value="1"/>
</dbReference>
<dbReference type="Gene3D" id="3.40.630.30">
    <property type="match status" value="1"/>
</dbReference>
<name>A0ABQ5ML94_9FLAO</name>
<keyword evidence="3" id="KW-1185">Reference proteome</keyword>
<evidence type="ECO:0000313" key="2">
    <source>
        <dbReference type="EMBL" id="GLB50188.1"/>
    </source>
</evidence>
<evidence type="ECO:0000313" key="3">
    <source>
        <dbReference type="Proteomes" id="UP001143543"/>
    </source>
</evidence>
<dbReference type="RefSeq" id="WP_281765820.1">
    <property type="nucleotide sequence ID" value="NZ_BRVO01000003.1"/>
</dbReference>
<dbReference type="InterPro" id="IPR000182">
    <property type="entry name" value="GNAT_dom"/>
</dbReference>